<accession>A0A0F9V1D0</accession>
<comment type="caution">
    <text evidence="1">The sequence shown here is derived from an EMBL/GenBank/DDBJ whole genome shotgun (WGS) entry which is preliminary data.</text>
</comment>
<proteinExistence type="predicted"/>
<protein>
    <submittedName>
        <fullName evidence="1">Uncharacterized protein</fullName>
    </submittedName>
</protein>
<sequence length="89" mass="9838">MIITVINEKPVSEKHISWFTKPASEGKYITLYEVVEQLYQHPQAPDEAVIPVLTTRQVHSALRSSLEGASLVLFEAAQTVIDGSVKCSL</sequence>
<gene>
    <name evidence="1" type="ORF">LCGC14_0143120</name>
</gene>
<evidence type="ECO:0000313" key="1">
    <source>
        <dbReference type="EMBL" id="KKN99065.1"/>
    </source>
</evidence>
<dbReference type="AlphaFoldDB" id="A0A0F9V1D0"/>
<name>A0A0F9V1D0_9ZZZZ</name>
<reference evidence="1" key="1">
    <citation type="journal article" date="2015" name="Nature">
        <title>Complex archaea that bridge the gap between prokaryotes and eukaryotes.</title>
        <authorList>
            <person name="Spang A."/>
            <person name="Saw J.H."/>
            <person name="Jorgensen S.L."/>
            <person name="Zaremba-Niedzwiedzka K."/>
            <person name="Martijn J."/>
            <person name="Lind A.E."/>
            <person name="van Eijk R."/>
            <person name="Schleper C."/>
            <person name="Guy L."/>
            <person name="Ettema T.J."/>
        </authorList>
    </citation>
    <scope>NUCLEOTIDE SEQUENCE</scope>
</reference>
<dbReference type="EMBL" id="LAZR01000049">
    <property type="protein sequence ID" value="KKN99065.1"/>
    <property type="molecule type" value="Genomic_DNA"/>
</dbReference>
<organism evidence="1">
    <name type="scientific">marine sediment metagenome</name>
    <dbReference type="NCBI Taxonomy" id="412755"/>
    <lineage>
        <taxon>unclassified sequences</taxon>
        <taxon>metagenomes</taxon>
        <taxon>ecological metagenomes</taxon>
    </lineage>
</organism>